<name>A0ABQ2KE90_9MICO</name>
<comment type="caution">
    <text evidence="2">The sequence shown here is derived from an EMBL/GenBank/DDBJ whole genome shotgun (WGS) entry which is preliminary data.</text>
</comment>
<proteinExistence type="inferred from homology"/>
<sequence length="96" mass="10310">MSRYIVDADAIQGAHIAVRGTAARVQSEVASMHAQLQALQDSWSGQASVAFQGVLHDWRATQLRVEESLAGITEALALAGRQYDEVEAGNTRLFAA</sequence>
<keyword evidence="3" id="KW-1185">Reference proteome</keyword>
<dbReference type="Proteomes" id="UP000626982">
    <property type="component" value="Unassembled WGS sequence"/>
</dbReference>
<organism evidence="2 3">
    <name type="scientific">Agrococcus terreus</name>
    <dbReference type="NCBI Taxonomy" id="574649"/>
    <lineage>
        <taxon>Bacteria</taxon>
        <taxon>Bacillati</taxon>
        <taxon>Actinomycetota</taxon>
        <taxon>Actinomycetes</taxon>
        <taxon>Micrococcales</taxon>
        <taxon>Microbacteriaceae</taxon>
        <taxon>Agrococcus</taxon>
    </lineage>
</organism>
<dbReference type="EMBL" id="BMLM01000001">
    <property type="protein sequence ID" value="GGN79636.1"/>
    <property type="molecule type" value="Genomic_DNA"/>
</dbReference>
<dbReference type="Pfam" id="PF06013">
    <property type="entry name" value="WXG100"/>
    <property type="match status" value="1"/>
</dbReference>
<dbReference type="InterPro" id="IPR036689">
    <property type="entry name" value="ESAT-6-like_sf"/>
</dbReference>
<dbReference type="Gene3D" id="1.10.287.1060">
    <property type="entry name" value="ESAT-6-like"/>
    <property type="match status" value="1"/>
</dbReference>
<accession>A0ABQ2KE90</accession>
<dbReference type="SUPFAM" id="SSF140453">
    <property type="entry name" value="EsxAB dimer-like"/>
    <property type="match status" value="1"/>
</dbReference>
<dbReference type="InterPro" id="IPR010310">
    <property type="entry name" value="T7SS_ESAT-6-like"/>
</dbReference>
<evidence type="ECO:0000256" key="1">
    <source>
        <dbReference type="RuleBase" id="RU362001"/>
    </source>
</evidence>
<protein>
    <recommendedName>
        <fullName evidence="1">ESAT-6-like protein</fullName>
    </recommendedName>
</protein>
<comment type="similarity">
    <text evidence="1">Belongs to the WXG100 family.</text>
</comment>
<reference evidence="3" key="1">
    <citation type="journal article" date="2019" name="Int. J. Syst. Evol. Microbiol.">
        <title>The Global Catalogue of Microorganisms (GCM) 10K type strain sequencing project: providing services to taxonomists for standard genome sequencing and annotation.</title>
        <authorList>
            <consortium name="The Broad Institute Genomics Platform"/>
            <consortium name="The Broad Institute Genome Sequencing Center for Infectious Disease"/>
            <person name="Wu L."/>
            <person name="Ma J."/>
        </authorList>
    </citation>
    <scope>NUCLEOTIDE SEQUENCE [LARGE SCALE GENOMIC DNA]</scope>
    <source>
        <strain evidence="3">CGMCC 1.6960</strain>
    </source>
</reference>
<gene>
    <name evidence="2" type="ORF">GCM10010968_06790</name>
</gene>
<dbReference type="RefSeq" id="WP_188716037.1">
    <property type="nucleotide sequence ID" value="NZ_BAABBD010000001.1"/>
</dbReference>
<evidence type="ECO:0000313" key="2">
    <source>
        <dbReference type="EMBL" id="GGN79636.1"/>
    </source>
</evidence>
<dbReference type="NCBIfam" id="TIGR03930">
    <property type="entry name" value="WXG100_ESAT6"/>
    <property type="match status" value="1"/>
</dbReference>
<evidence type="ECO:0000313" key="3">
    <source>
        <dbReference type="Proteomes" id="UP000626982"/>
    </source>
</evidence>